<protein>
    <recommendedName>
        <fullName evidence="1">Thioesterase domain-containing protein</fullName>
    </recommendedName>
</protein>
<dbReference type="InterPro" id="IPR006683">
    <property type="entry name" value="Thioestr_dom"/>
</dbReference>
<feature type="non-terminal residue" evidence="2">
    <location>
        <position position="1"/>
    </location>
</feature>
<dbReference type="InterPro" id="IPR029069">
    <property type="entry name" value="HotDog_dom_sf"/>
</dbReference>
<dbReference type="EMBL" id="BARV01001259">
    <property type="protein sequence ID" value="GAH93981.1"/>
    <property type="molecule type" value="Genomic_DNA"/>
</dbReference>
<dbReference type="PANTHER" id="PTHR47260">
    <property type="entry name" value="UPF0644 PROTEIN PB2B4.06"/>
    <property type="match status" value="1"/>
</dbReference>
<feature type="domain" description="Thioesterase" evidence="1">
    <location>
        <begin position="2"/>
        <end position="65"/>
    </location>
</feature>
<dbReference type="Pfam" id="PF03061">
    <property type="entry name" value="4HBT"/>
    <property type="match status" value="1"/>
</dbReference>
<evidence type="ECO:0000313" key="2">
    <source>
        <dbReference type="EMBL" id="GAH93981.1"/>
    </source>
</evidence>
<gene>
    <name evidence="2" type="ORF">S06H3_03762</name>
</gene>
<comment type="caution">
    <text evidence="2">The sequence shown here is derived from an EMBL/GenBank/DDBJ whole genome shotgun (WGS) entry which is preliminary data.</text>
</comment>
<name>X1JH23_9ZZZZ</name>
<sequence length="88" mass="10074">SILDEIMGRTAIITKDVMTMTVEISIKYRKKALIDEKIIFTAQMTKDLGRMIEAQAEARSENGTLLTEAKGKFIVISKEMQREVEEYM</sequence>
<dbReference type="InterPro" id="IPR052061">
    <property type="entry name" value="PTE-AB_protein"/>
</dbReference>
<dbReference type="PANTHER" id="PTHR47260:SF3">
    <property type="entry name" value="THIOESTERASE FAMILY PROTEIN (AFU_ORTHOLOGUE AFUA_7G03960)"/>
    <property type="match status" value="1"/>
</dbReference>
<accession>X1JH23</accession>
<reference evidence="2" key="1">
    <citation type="journal article" date="2014" name="Front. Microbiol.">
        <title>High frequency of phylogenetically diverse reductive dehalogenase-homologous genes in deep subseafloor sedimentary metagenomes.</title>
        <authorList>
            <person name="Kawai M."/>
            <person name="Futagami T."/>
            <person name="Toyoda A."/>
            <person name="Takaki Y."/>
            <person name="Nishi S."/>
            <person name="Hori S."/>
            <person name="Arai W."/>
            <person name="Tsubouchi T."/>
            <person name="Morono Y."/>
            <person name="Uchiyama I."/>
            <person name="Ito T."/>
            <person name="Fujiyama A."/>
            <person name="Inagaki F."/>
            <person name="Takami H."/>
        </authorList>
    </citation>
    <scope>NUCLEOTIDE SEQUENCE</scope>
    <source>
        <strain evidence="2">Expedition CK06-06</strain>
    </source>
</reference>
<proteinExistence type="predicted"/>
<organism evidence="2">
    <name type="scientific">marine sediment metagenome</name>
    <dbReference type="NCBI Taxonomy" id="412755"/>
    <lineage>
        <taxon>unclassified sequences</taxon>
        <taxon>metagenomes</taxon>
        <taxon>ecological metagenomes</taxon>
    </lineage>
</organism>
<evidence type="ECO:0000259" key="1">
    <source>
        <dbReference type="Pfam" id="PF03061"/>
    </source>
</evidence>
<dbReference type="Gene3D" id="3.10.129.10">
    <property type="entry name" value="Hotdog Thioesterase"/>
    <property type="match status" value="1"/>
</dbReference>
<dbReference type="AlphaFoldDB" id="X1JH23"/>
<dbReference type="SUPFAM" id="SSF54637">
    <property type="entry name" value="Thioesterase/thiol ester dehydrase-isomerase"/>
    <property type="match status" value="1"/>
</dbReference>